<protein>
    <submittedName>
        <fullName evidence="1">Gp28 protein</fullName>
    </submittedName>
</protein>
<name>A0A0H3A0Y2_MYCA1</name>
<dbReference type="HOGENOM" id="CLU_546073_0_0_11"/>
<dbReference type="AlphaFoldDB" id="A0A0H3A0Y2"/>
<reference evidence="1 2" key="1">
    <citation type="submission" date="2006-10" db="EMBL/GenBank/DDBJ databases">
        <authorList>
            <person name="Fleischmann R.D."/>
            <person name="Dodson R.J."/>
            <person name="Haft D.H."/>
            <person name="Merkel J.S."/>
            <person name="Nelson W.C."/>
            <person name="Fraser C.M."/>
        </authorList>
    </citation>
    <scope>NUCLEOTIDE SEQUENCE [LARGE SCALE GENOMIC DNA]</scope>
    <source>
        <strain evidence="1 2">104</strain>
    </source>
</reference>
<accession>A0A0H3A0Y2</accession>
<dbReference type="Proteomes" id="UP000001574">
    <property type="component" value="Chromosome"/>
</dbReference>
<dbReference type="EMBL" id="CP000479">
    <property type="protein sequence ID" value="ABK68710.1"/>
    <property type="molecule type" value="Genomic_DNA"/>
</dbReference>
<organism evidence="1 2">
    <name type="scientific">Mycobacterium avium (strain 104)</name>
    <dbReference type="NCBI Taxonomy" id="243243"/>
    <lineage>
        <taxon>Bacteria</taxon>
        <taxon>Bacillati</taxon>
        <taxon>Actinomycetota</taxon>
        <taxon>Actinomycetes</taxon>
        <taxon>Mycobacteriales</taxon>
        <taxon>Mycobacteriaceae</taxon>
        <taxon>Mycobacterium</taxon>
        <taxon>Mycobacterium avium complex (MAC)</taxon>
    </lineage>
</organism>
<proteinExistence type="predicted"/>
<evidence type="ECO:0000313" key="1">
    <source>
        <dbReference type="EMBL" id="ABK68710.1"/>
    </source>
</evidence>
<dbReference type="RefSeq" id="WP_011723761.1">
    <property type="nucleotide sequence ID" value="NC_008595.1"/>
</dbReference>
<sequence length="499" mass="49032">MTPAFASLLLSALSGGRPRVPIVCAQLHNGAPGSAGLSNPSAITARQELTVTAPDTGAVGLTGVPPSWEVTAAETVAAVSLWSGFDGDPSAMCMFTLPAQPPVTVADGDTLVLGSCGLEWAPAAAGLWAPAKTVTAPTARAAAGMLAPRVTADGVVAVPPMNAAAAMLAPVVRTYRTPAPTMHANAGMLTPSVTAGAKVAVPLATAAAAALAPTVATREAVAAPLMTATAAALAPTATTKSVVSVPTMAAAAQALMPRLAGSAVIPVMTAEASAKELPTTISASSVIVVPLSAAAAQMLVPTVKTTLPVTFDALGSGAASYASSGSWSHNAAGNYVLAFVATDLGVATSAVSYGGVAMTLLAYAYHDNSAIYGELSVWGLASPPSGAKTVVASMSGSNYFVANTVSYNDVSAVGSKLTAEGALAASQSLTCAAGQMIVHGFGVGANFGGGTFTAYSGGTERYNGASGAYTGLLIQDSSASTTFTGTTSSFWSAAGIVLQ</sequence>
<evidence type="ECO:0000313" key="2">
    <source>
        <dbReference type="Proteomes" id="UP000001574"/>
    </source>
</evidence>
<dbReference type="KEGG" id="mav:MAV_0794"/>
<gene>
    <name evidence="1" type="ordered locus">MAV_0794</name>
</gene>